<evidence type="ECO:0000313" key="7">
    <source>
        <dbReference type="EMBL" id="MDN3711467.1"/>
    </source>
</evidence>
<dbReference type="InterPro" id="IPR036328">
    <property type="entry name" value="MliC_sf"/>
</dbReference>
<feature type="domain" description="C-type lysozyme inhibitor" evidence="6">
    <location>
        <begin position="44"/>
        <end position="110"/>
    </location>
</feature>
<evidence type="ECO:0000256" key="3">
    <source>
        <dbReference type="ARBA" id="ARBA00023139"/>
    </source>
</evidence>
<evidence type="ECO:0000313" key="8">
    <source>
        <dbReference type="Proteomes" id="UP001243846"/>
    </source>
</evidence>
<evidence type="ECO:0000256" key="1">
    <source>
        <dbReference type="ARBA" id="ARBA00022729"/>
    </source>
</evidence>
<gene>
    <name evidence="7" type="ORF">QWZ10_05930</name>
</gene>
<dbReference type="Pfam" id="PF09864">
    <property type="entry name" value="MliC"/>
    <property type="match status" value="1"/>
</dbReference>
<keyword evidence="8" id="KW-1185">Reference proteome</keyword>
<name>A0ABT8D473_9RHOB</name>
<keyword evidence="1 5" id="KW-0732">Signal</keyword>
<dbReference type="InterPro" id="IPR018660">
    <property type="entry name" value="MliC"/>
</dbReference>
<evidence type="ECO:0000256" key="4">
    <source>
        <dbReference type="ARBA" id="ARBA00023288"/>
    </source>
</evidence>
<evidence type="ECO:0000259" key="6">
    <source>
        <dbReference type="Pfam" id="PF09864"/>
    </source>
</evidence>
<dbReference type="RefSeq" id="WP_377687235.1">
    <property type="nucleotide sequence ID" value="NZ_JBHMDZ010000043.1"/>
</dbReference>
<comment type="caution">
    <text evidence="7">The sequence shown here is derived from an EMBL/GenBank/DDBJ whole genome shotgun (WGS) entry which is preliminary data.</text>
</comment>
<dbReference type="Gene3D" id="2.40.128.200">
    <property type="match status" value="1"/>
</dbReference>
<sequence length="124" mass="12601">MIRSALPALSALVLGLVGGAASAEVAVTIPLEVGPTSSVLTATYSCAGGEPFAVQYVNAGANALALLPVDGDERVFVNVVSASGARYASGPYIWWSKGDSATLENEMEDGSLTECTSTDYPAAE</sequence>
<reference evidence="8" key="1">
    <citation type="journal article" date="2019" name="Int. J. Syst. Evol. Microbiol.">
        <title>The Global Catalogue of Microorganisms (GCM) 10K type strain sequencing project: providing services to taxonomists for standard genome sequencing and annotation.</title>
        <authorList>
            <consortium name="The Broad Institute Genomics Platform"/>
            <consortium name="The Broad Institute Genome Sequencing Center for Infectious Disease"/>
            <person name="Wu L."/>
            <person name="Ma J."/>
        </authorList>
    </citation>
    <scope>NUCLEOTIDE SEQUENCE [LARGE SCALE GENOMIC DNA]</scope>
    <source>
        <strain evidence="8">CECT 8482</strain>
    </source>
</reference>
<protein>
    <submittedName>
        <fullName evidence="7">MliC family protein</fullName>
    </submittedName>
</protein>
<evidence type="ECO:0000256" key="5">
    <source>
        <dbReference type="SAM" id="SignalP"/>
    </source>
</evidence>
<keyword evidence="3" id="KW-0564">Palmitate</keyword>
<evidence type="ECO:0000256" key="2">
    <source>
        <dbReference type="ARBA" id="ARBA00023136"/>
    </source>
</evidence>
<keyword evidence="2" id="KW-0472">Membrane</keyword>
<dbReference type="EMBL" id="JAUFRC010000001">
    <property type="protein sequence ID" value="MDN3711467.1"/>
    <property type="molecule type" value="Genomic_DNA"/>
</dbReference>
<proteinExistence type="predicted"/>
<accession>A0ABT8D473</accession>
<feature type="signal peptide" evidence="5">
    <location>
        <begin position="1"/>
        <end position="23"/>
    </location>
</feature>
<feature type="chain" id="PRO_5046391063" evidence="5">
    <location>
        <begin position="24"/>
        <end position="124"/>
    </location>
</feature>
<dbReference type="SUPFAM" id="SSF141488">
    <property type="entry name" value="YdhA-like"/>
    <property type="match status" value="1"/>
</dbReference>
<keyword evidence="4" id="KW-0449">Lipoprotein</keyword>
<dbReference type="Proteomes" id="UP001243846">
    <property type="component" value="Unassembled WGS sequence"/>
</dbReference>
<organism evidence="7 8">
    <name type="scientific">Paracoccus cavernae</name>
    <dbReference type="NCBI Taxonomy" id="1571207"/>
    <lineage>
        <taxon>Bacteria</taxon>
        <taxon>Pseudomonadati</taxon>
        <taxon>Pseudomonadota</taxon>
        <taxon>Alphaproteobacteria</taxon>
        <taxon>Rhodobacterales</taxon>
        <taxon>Paracoccaceae</taxon>
        <taxon>Paracoccus</taxon>
    </lineage>
</organism>